<dbReference type="Pfam" id="PF03590">
    <property type="entry name" value="AsnA"/>
    <property type="match status" value="1"/>
</dbReference>
<dbReference type="GO" id="GO:0004071">
    <property type="term" value="F:aspartate-ammonia ligase activity"/>
    <property type="evidence" value="ECO:0007669"/>
    <property type="project" value="UniProtKB-UniRule"/>
</dbReference>
<keyword evidence="3 7" id="KW-0028">Amino-acid biosynthesis</keyword>
<organism evidence="10 11">
    <name type="scientific">Paenibacillus mucilaginosus (strain KNP414)</name>
    <dbReference type="NCBI Taxonomy" id="1036673"/>
    <lineage>
        <taxon>Bacteria</taxon>
        <taxon>Bacillati</taxon>
        <taxon>Bacillota</taxon>
        <taxon>Bacilli</taxon>
        <taxon>Bacillales</taxon>
        <taxon>Paenibacillaceae</taxon>
        <taxon>Paenibacillus</taxon>
    </lineage>
</organism>
<evidence type="ECO:0000256" key="6">
    <source>
        <dbReference type="ARBA" id="ARBA00022888"/>
    </source>
</evidence>
<dbReference type="Proteomes" id="UP000006620">
    <property type="component" value="Chromosome"/>
</dbReference>
<dbReference type="GO" id="GO:0005524">
    <property type="term" value="F:ATP binding"/>
    <property type="evidence" value="ECO:0007669"/>
    <property type="project" value="UniProtKB-UniRule"/>
</dbReference>
<dbReference type="Gene3D" id="3.30.930.10">
    <property type="entry name" value="Bira Bifunctional Protein, Domain 2"/>
    <property type="match status" value="1"/>
</dbReference>
<sequence length="342" mass="37968">MMEAVKPNLTAGARAREVERQAALAKGMFETNFSRRLHLMKVSAPLFVAEGSGINDNLNGWERAVSFDAAGPGEDAPIRLEVVQSLAKWKRLAARYYDFGPGEGLYTDMRAIRRDEEVGPLHSYLVDQWDWEKVIAREERHTGTLQAAVALIYEALKETEAELAVLYPELAPVLPDAISFMTTQELENRYPGLTPKEREHEAARETGAVFLLEVGGKLASGEVHDGRSPDYDDWRLNGDLIVWNPVLGTSFELSSMGIRVDEAALLAQLRESGCEDRLSLPFHRMLMNGELPCTMGGGIGQSRVAMFLLRKAHIGEVQMSVWPGGMAERCRERGIELLNAAD</sequence>
<proteinExistence type="inferred from homology"/>
<dbReference type="NCBIfam" id="TIGR00669">
    <property type="entry name" value="asnA"/>
    <property type="match status" value="1"/>
</dbReference>
<evidence type="ECO:0000256" key="5">
    <source>
        <dbReference type="ARBA" id="ARBA00022840"/>
    </source>
</evidence>
<dbReference type="RefSeq" id="WP_013917187.1">
    <property type="nucleotide sequence ID" value="NC_015690.1"/>
</dbReference>
<comment type="similarity">
    <text evidence="7">Belongs to the class-II aminoacyl-tRNA synthetase family. AsnA subfamily.</text>
</comment>
<dbReference type="PATRIC" id="fig|1036673.3.peg.3194"/>
<evidence type="ECO:0000256" key="2">
    <source>
        <dbReference type="ARBA" id="ARBA00022598"/>
    </source>
</evidence>
<reference evidence="10 11" key="2">
    <citation type="journal article" date="2013" name="Genome Announc.">
        <title>Genome Sequence of Growth-Improving Paenibacillus mucilaginosus Strain KNP414.</title>
        <authorList>
            <person name="Lu J.J."/>
            <person name="Wang J.F."/>
            <person name="Hu X.F."/>
        </authorList>
    </citation>
    <scope>NUCLEOTIDE SEQUENCE [LARGE SCALE GENOMIC DNA]</scope>
    <source>
        <strain evidence="10 11">KNP414</strain>
    </source>
</reference>
<dbReference type="UniPathway" id="UPA00134">
    <property type="reaction ID" value="UER00194"/>
</dbReference>
<keyword evidence="4 7" id="KW-0547">Nucleotide-binding</keyword>
<comment type="catalytic activity">
    <reaction evidence="7">
        <text>L-aspartate + NH4(+) + ATP = L-asparagine + AMP + diphosphate + H(+)</text>
        <dbReference type="Rhea" id="RHEA:11372"/>
        <dbReference type="ChEBI" id="CHEBI:15378"/>
        <dbReference type="ChEBI" id="CHEBI:28938"/>
        <dbReference type="ChEBI" id="CHEBI:29991"/>
        <dbReference type="ChEBI" id="CHEBI:30616"/>
        <dbReference type="ChEBI" id="CHEBI:33019"/>
        <dbReference type="ChEBI" id="CHEBI:58048"/>
        <dbReference type="ChEBI" id="CHEBI:456215"/>
        <dbReference type="EC" id="6.3.1.1"/>
    </reaction>
</comment>
<dbReference type="PIRSF" id="PIRSF001555">
    <property type="entry name" value="Asp_ammon_ligase"/>
    <property type="match status" value="1"/>
</dbReference>
<dbReference type="KEGG" id="pms:KNP414_03472"/>
<dbReference type="HOGENOM" id="CLU_071543_0_0_9"/>
<evidence type="ECO:0000313" key="11">
    <source>
        <dbReference type="Proteomes" id="UP000006620"/>
    </source>
</evidence>
<evidence type="ECO:0000256" key="8">
    <source>
        <dbReference type="NCBIfam" id="TIGR00669"/>
    </source>
</evidence>
<accession>F8F8W8</accession>
<evidence type="ECO:0000256" key="3">
    <source>
        <dbReference type="ARBA" id="ARBA00022605"/>
    </source>
</evidence>
<reference evidence="11" key="1">
    <citation type="submission" date="2011-06" db="EMBL/GenBank/DDBJ databases">
        <title>Complete genome sequence of Paenibacillus mucilaginosus KNP414.</title>
        <authorList>
            <person name="Wang J."/>
            <person name="Hu S."/>
            <person name="Hu X."/>
            <person name="Zhang B."/>
            <person name="Dong D."/>
            <person name="Zhang S."/>
            <person name="Zhao K."/>
            <person name="Wu D."/>
        </authorList>
    </citation>
    <scope>NUCLEOTIDE SEQUENCE [LARGE SCALE GENOMIC DNA]</scope>
    <source>
        <strain evidence="11">KNP414</strain>
    </source>
</reference>
<dbReference type="EC" id="6.3.1.1" evidence="7 8"/>
<dbReference type="SUPFAM" id="SSF55681">
    <property type="entry name" value="Class II aaRS and biotin synthetases"/>
    <property type="match status" value="1"/>
</dbReference>
<evidence type="ECO:0000313" key="10">
    <source>
        <dbReference type="EMBL" id="AEI42030.1"/>
    </source>
</evidence>
<comment type="pathway">
    <text evidence="7">Amino-acid biosynthesis; L-asparagine biosynthesis; L-asparagine from L-aspartate (ammonia route): step 1/1.</text>
</comment>
<dbReference type="HAMAP" id="MF_00555">
    <property type="entry name" value="AsnA"/>
    <property type="match status" value="1"/>
</dbReference>
<keyword evidence="5 7" id="KW-0067">ATP-binding</keyword>
<dbReference type="InterPro" id="IPR045864">
    <property type="entry name" value="aa-tRNA-synth_II/BPL/LPL"/>
</dbReference>
<evidence type="ECO:0000256" key="1">
    <source>
        <dbReference type="ARBA" id="ARBA00022490"/>
    </source>
</evidence>
<dbReference type="PROSITE" id="PS50862">
    <property type="entry name" value="AA_TRNA_LIGASE_II"/>
    <property type="match status" value="1"/>
</dbReference>
<dbReference type="PANTHER" id="PTHR30073">
    <property type="entry name" value="ASPARTATE--AMMONIA LIGASE"/>
    <property type="match status" value="1"/>
</dbReference>
<evidence type="ECO:0000256" key="4">
    <source>
        <dbReference type="ARBA" id="ARBA00022741"/>
    </source>
</evidence>
<dbReference type="InterPro" id="IPR006195">
    <property type="entry name" value="aa-tRNA-synth_II"/>
</dbReference>
<feature type="domain" description="Aminoacyl-transfer RNA synthetases class-II family profile" evidence="9">
    <location>
        <begin position="33"/>
        <end position="323"/>
    </location>
</feature>
<dbReference type="AlphaFoldDB" id="F8F8W8"/>
<keyword evidence="2 7" id="KW-0436">Ligase</keyword>
<dbReference type="GO" id="GO:0005829">
    <property type="term" value="C:cytosol"/>
    <property type="evidence" value="ECO:0007669"/>
    <property type="project" value="TreeGrafter"/>
</dbReference>
<dbReference type="PANTHER" id="PTHR30073:SF5">
    <property type="entry name" value="ASPARTATE--AMMONIA LIGASE"/>
    <property type="match status" value="1"/>
</dbReference>
<dbReference type="GO" id="GO:0140096">
    <property type="term" value="F:catalytic activity, acting on a protein"/>
    <property type="evidence" value="ECO:0007669"/>
    <property type="project" value="UniProtKB-ARBA"/>
</dbReference>
<comment type="subcellular location">
    <subcellularLocation>
        <location evidence="7">Cytoplasm</location>
    </subcellularLocation>
</comment>
<evidence type="ECO:0000256" key="7">
    <source>
        <dbReference type="HAMAP-Rule" id="MF_00555"/>
    </source>
</evidence>
<keyword evidence="1 7" id="KW-0963">Cytoplasm</keyword>
<keyword evidence="6 7" id="KW-0061">Asparagine biosynthesis</keyword>
<protein>
    <recommendedName>
        <fullName evidence="7 8">Aspartate--ammonia ligase</fullName>
        <ecNumber evidence="7 8">6.3.1.1</ecNumber>
    </recommendedName>
    <alternativeName>
        <fullName evidence="7">Asparagine synthetase A</fullName>
    </alternativeName>
</protein>
<dbReference type="EMBL" id="CP002869">
    <property type="protein sequence ID" value="AEI42030.1"/>
    <property type="molecule type" value="Genomic_DNA"/>
</dbReference>
<dbReference type="InterPro" id="IPR004618">
    <property type="entry name" value="AsnA"/>
</dbReference>
<dbReference type="GO" id="GO:0070981">
    <property type="term" value="P:L-asparagine biosynthetic process"/>
    <property type="evidence" value="ECO:0007669"/>
    <property type="project" value="UniProtKB-UniRule"/>
</dbReference>
<dbReference type="GO" id="GO:0016740">
    <property type="term" value="F:transferase activity"/>
    <property type="evidence" value="ECO:0007669"/>
    <property type="project" value="UniProtKB-ARBA"/>
</dbReference>
<name>F8F8W8_PAEMK</name>
<evidence type="ECO:0000259" key="9">
    <source>
        <dbReference type="PROSITE" id="PS50862"/>
    </source>
</evidence>
<gene>
    <name evidence="7 10" type="primary">asnA</name>
    <name evidence="10" type="ordered locus">KNP414_03472</name>
</gene>